<keyword evidence="1" id="KW-0678">Repressor</keyword>
<dbReference type="Proteomes" id="UP001206206">
    <property type="component" value="Unassembled WGS sequence"/>
</dbReference>
<dbReference type="InterPro" id="IPR050109">
    <property type="entry name" value="HTH-type_TetR-like_transc_reg"/>
</dbReference>
<dbReference type="InterPro" id="IPR036271">
    <property type="entry name" value="Tet_transcr_reg_TetR-rel_C_sf"/>
</dbReference>
<protein>
    <submittedName>
        <fullName evidence="7">TetR/AcrR family transcriptional regulator</fullName>
    </submittedName>
</protein>
<proteinExistence type="predicted"/>
<dbReference type="RefSeq" id="WP_255924954.1">
    <property type="nucleotide sequence ID" value="NZ_JANFNH010000001.1"/>
</dbReference>
<dbReference type="Gene3D" id="1.10.10.60">
    <property type="entry name" value="Homeodomain-like"/>
    <property type="match status" value="1"/>
</dbReference>
<dbReference type="Gene3D" id="1.10.357.10">
    <property type="entry name" value="Tetracycline Repressor, domain 2"/>
    <property type="match status" value="1"/>
</dbReference>
<reference evidence="7 8" key="1">
    <citation type="submission" date="2022-06" db="EMBL/GenBank/DDBJ databases">
        <title>Draft genome sequence of type strain Streptomyces rubrisoli DSM 42083.</title>
        <authorList>
            <person name="Duangmal K."/>
            <person name="Klaysubun C."/>
        </authorList>
    </citation>
    <scope>NUCLEOTIDE SEQUENCE [LARGE SCALE GENOMIC DNA]</scope>
    <source>
        <strain evidence="7 8">DSM 42083</strain>
    </source>
</reference>
<evidence type="ECO:0000313" key="8">
    <source>
        <dbReference type="Proteomes" id="UP001206206"/>
    </source>
</evidence>
<evidence type="ECO:0000256" key="4">
    <source>
        <dbReference type="ARBA" id="ARBA00023163"/>
    </source>
</evidence>
<feature type="domain" description="HTH tetR-type" evidence="6">
    <location>
        <begin position="23"/>
        <end position="83"/>
    </location>
</feature>
<dbReference type="PRINTS" id="PR00455">
    <property type="entry name" value="HTHTETR"/>
</dbReference>
<dbReference type="PRINTS" id="PR00400">
    <property type="entry name" value="TETREPRESSOR"/>
</dbReference>
<organism evidence="7 8">
    <name type="scientific">Streptantibioticus rubrisoli</name>
    <dbReference type="NCBI Taxonomy" id="1387313"/>
    <lineage>
        <taxon>Bacteria</taxon>
        <taxon>Bacillati</taxon>
        <taxon>Actinomycetota</taxon>
        <taxon>Actinomycetes</taxon>
        <taxon>Kitasatosporales</taxon>
        <taxon>Streptomycetaceae</taxon>
        <taxon>Streptantibioticus</taxon>
    </lineage>
</organism>
<dbReference type="EMBL" id="JANFNH010000001">
    <property type="protein sequence ID" value="MCQ4041020.1"/>
    <property type="molecule type" value="Genomic_DNA"/>
</dbReference>
<dbReference type="InterPro" id="IPR004111">
    <property type="entry name" value="Repressor_TetR_C"/>
</dbReference>
<evidence type="ECO:0000256" key="1">
    <source>
        <dbReference type="ARBA" id="ARBA00022491"/>
    </source>
</evidence>
<dbReference type="PANTHER" id="PTHR30055:SF151">
    <property type="entry name" value="TRANSCRIPTIONAL REGULATORY PROTEIN"/>
    <property type="match status" value="1"/>
</dbReference>
<dbReference type="InterPro" id="IPR003012">
    <property type="entry name" value="Tet_transcr_reg_TetR"/>
</dbReference>
<keyword evidence="3 5" id="KW-0238">DNA-binding</keyword>
<accession>A0ABT1P6L9</accession>
<evidence type="ECO:0000256" key="5">
    <source>
        <dbReference type="PROSITE-ProRule" id="PRU00335"/>
    </source>
</evidence>
<gene>
    <name evidence="7" type="ORF">NON19_03010</name>
</gene>
<dbReference type="SUPFAM" id="SSF46689">
    <property type="entry name" value="Homeodomain-like"/>
    <property type="match status" value="1"/>
</dbReference>
<dbReference type="PANTHER" id="PTHR30055">
    <property type="entry name" value="HTH-TYPE TRANSCRIPTIONAL REGULATOR RUTR"/>
    <property type="match status" value="1"/>
</dbReference>
<dbReference type="Pfam" id="PF00440">
    <property type="entry name" value="TetR_N"/>
    <property type="match status" value="1"/>
</dbReference>
<dbReference type="Pfam" id="PF02909">
    <property type="entry name" value="TetR_C_1"/>
    <property type="match status" value="1"/>
</dbReference>
<dbReference type="PROSITE" id="PS50977">
    <property type="entry name" value="HTH_TETR_2"/>
    <property type="match status" value="1"/>
</dbReference>
<comment type="caution">
    <text evidence="7">The sequence shown here is derived from an EMBL/GenBank/DDBJ whole genome shotgun (WGS) entry which is preliminary data.</text>
</comment>
<evidence type="ECO:0000256" key="3">
    <source>
        <dbReference type="ARBA" id="ARBA00023125"/>
    </source>
</evidence>
<feature type="DNA-binding region" description="H-T-H motif" evidence="5">
    <location>
        <begin position="46"/>
        <end position="65"/>
    </location>
</feature>
<dbReference type="InterPro" id="IPR001647">
    <property type="entry name" value="HTH_TetR"/>
</dbReference>
<keyword evidence="4" id="KW-0804">Transcription</keyword>
<evidence type="ECO:0000259" key="6">
    <source>
        <dbReference type="PROSITE" id="PS50977"/>
    </source>
</evidence>
<evidence type="ECO:0000256" key="2">
    <source>
        <dbReference type="ARBA" id="ARBA00023015"/>
    </source>
</evidence>
<sequence>MSSRPQPPNLIWMRDRERAARPMLSEDRIVRCAVELADTEGIDALSMRRIAAKLGTGTTSLYRHITSKDELIELMVDAVYGERTPSGRPDDDWRAQLAEVARDFRTALLRHPWLAQQASRRPTLGPNVIKGLDHALGVVAKATDDATLSGMVVNALNTYVLGSVATELAELEAQRSTGMTEEEWRSSVGAYVQQVVDSGQYPHFNRRILEAEDPDAEARFEFGLTCLLDGIANAVDTAGQSTGGDRASVRT</sequence>
<keyword evidence="2" id="KW-0805">Transcription regulation</keyword>
<keyword evidence="8" id="KW-1185">Reference proteome</keyword>
<dbReference type="InterPro" id="IPR009057">
    <property type="entry name" value="Homeodomain-like_sf"/>
</dbReference>
<evidence type="ECO:0000313" key="7">
    <source>
        <dbReference type="EMBL" id="MCQ4041020.1"/>
    </source>
</evidence>
<dbReference type="SUPFAM" id="SSF48498">
    <property type="entry name" value="Tetracyclin repressor-like, C-terminal domain"/>
    <property type="match status" value="1"/>
</dbReference>
<name>A0ABT1P6L9_9ACTN</name>